<gene>
    <name evidence="2" type="ORF">LOAG_11261</name>
</gene>
<accession>A0A1S0TPS3</accession>
<feature type="non-terminal residue" evidence="2">
    <location>
        <position position="1"/>
    </location>
</feature>
<name>A0A1S0TPS3_LOALO</name>
<proteinExistence type="predicted"/>
<feature type="non-terminal residue" evidence="2">
    <location>
        <position position="101"/>
    </location>
</feature>
<dbReference type="InParanoid" id="A0A1S0TPS3"/>
<dbReference type="CTD" id="9948715"/>
<sequence>SNEQQTIKLHRLPLLLQSLKLLLYLINGTHPFDDHISIHLSIYPSNSSIYPFIFLSFYPSIPLSFYPFYSSINLSNHLFHINPFFFFNINIVKCFQAGDLL</sequence>
<dbReference type="GeneID" id="9948715"/>
<evidence type="ECO:0000313" key="2">
    <source>
        <dbReference type="EMBL" id="EFO17238.1"/>
    </source>
</evidence>
<dbReference type="AlphaFoldDB" id="A0A1S0TPS3"/>
<evidence type="ECO:0000256" key="1">
    <source>
        <dbReference type="SAM" id="SignalP"/>
    </source>
</evidence>
<dbReference type="RefSeq" id="XP_003146831.1">
    <property type="nucleotide sequence ID" value="XM_003146783.1"/>
</dbReference>
<feature type="signal peptide" evidence="1">
    <location>
        <begin position="1"/>
        <end position="28"/>
    </location>
</feature>
<keyword evidence="1" id="KW-0732">Signal</keyword>
<organism evidence="2">
    <name type="scientific">Loa loa</name>
    <name type="common">Eye worm</name>
    <name type="synonym">Filaria loa</name>
    <dbReference type="NCBI Taxonomy" id="7209"/>
    <lineage>
        <taxon>Eukaryota</taxon>
        <taxon>Metazoa</taxon>
        <taxon>Ecdysozoa</taxon>
        <taxon>Nematoda</taxon>
        <taxon>Chromadorea</taxon>
        <taxon>Rhabditida</taxon>
        <taxon>Spirurina</taxon>
        <taxon>Spiruromorpha</taxon>
        <taxon>Filarioidea</taxon>
        <taxon>Onchocercidae</taxon>
        <taxon>Loa</taxon>
    </lineage>
</organism>
<dbReference type="KEGG" id="loa:LOAG_11261"/>
<dbReference type="EMBL" id="JH712420">
    <property type="protein sequence ID" value="EFO17238.1"/>
    <property type="molecule type" value="Genomic_DNA"/>
</dbReference>
<protein>
    <submittedName>
        <fullName evidence="2">Uncharacterized protein</fullName>
    </submittedName>
</protein>
<feature type="chain" id="PRO_5010265533" evidence="1">
    <location>
        <begin position="29"/>
        <end position="101"/>
    </location>
</feature>
<reference evidence="2" key="1">
    <citation type="submission" date="2012-04" db="EMBL/GenBank/DDBJ databases">
        <title>The Genome Sequence of Loa loa.</title>
        <authorList>
            <consortium name="The Broad Institute Genome Sequencing Platform"/>
            <consortium name="Broad Institute Genome Sequencing Center for Infectious Disease"/>
            <person name="Nutman T.B."/>
            <person name="Fink D.L."/>
            <person name="Russ C."/>
            <person name="Young S."/>
            <person name="Zeng Q."/>
            <person name="Gargeya S."/>
            <person name="Alvarado L."/>
            <person name="Berlin A."/>
            <person name="Chapman S.B."/>
            <person name="Chen Z."/>
            <person name="Freedman E."/>
            <person name="Gellesch M."/>
            <person name="Goldberg J."/>
            <person name="Griggs A."/>
            <person name="Gujja S."/>
            <person name="Heilman E.R."/>
            <person name="Heiman D."/>
            <person name="Howarth C."/>
            <person name="Mehta T."/>
            <person name="Neiman D."/>
            <person name="Pearson M."/>
            <person name="Roberts A."/>
            <person name="Saif S."/>
            <person name="Shea T."/>
            <person name="Shenoy N."/>
            <person name="Sisk P."/>
            <person name="Stolte C."/>
            <person name="Sykes S."/>
            <person name="White J."/>
            <person name="Yandava C."/>
            <person name="Haas B."/>
            <person name="Henn M.R."/>
            <person name="Nusbaum C."/>
            <person name="Birren B."/>
        </authorList>
    </citation>
    <scope>NUCLEOTIDE SEQUENCE [LARGE SCALE GENOMIC DNA]</scope>
</reference>